<comment type="similarity">
    <text evidence="1">Belongs to the protein kinase superfamily. STE Ser/Thr protein kinase family. STE20 subfamily.</text>
</comment>
<dbReference type="AlphaFoldDB" id="A0A7J6VFK3"/>
<organism evidence="2 3">
    <name type="scientific">Thalictrum thalictroides</name>
    <name type="common">Rue-anemone</name>
    <name type="synonym">Anemone thalictroides</name>
    <dbReference type="NCBI Taxonomy" id="46969"/>
    <lineage>
        <taxon>Eukaryota</taxon>
        <taxon>Viridiplantae</taxon>
        <taxon>Streptophyta</taxon>
        <taxon>Embryophyta</taxon>
        <taxon>Tracheophyta</taxon>
        <taxon>Spermatophyta</taxon>
        <taxon>Magnoliopsida</taxon>
        <taxon>Ranunculales</taxon>
        <taxon>Ranunculaceae</taxon>
        <taxon>Thalictroideae</taxon>
        <taxon>Thalictrum</taxon>
    </lineage>
</organism>
<feature type="non-terminal residue" evidence="2">
    <location>
        <position position="1"/>
    </location>
</feature>
<accession>A0A7J6VFK3</accession>
<dbReference type="Proteomes" id="UP000554482">
    <property type="component" value="Unassembled WGS sequence"/>
</dbReference>
<proteinExistence type="inferred from homology"/>
<dbReference type="EMBL" id="JABWDY010032799">
    <property type="protein sequence ID" value="KAF5183906.1"/>
    <property type="molecule type" value="Genomic_DNA"/>
</dbReference>
<dbReference type="PANTHER" id="PTHR48014">
    <property type="entry name" value="SERINE/THREONINE-PROTEIN KINASE FRAY2"/>
    <property type="match status" value="1"/>
</dbReference>
<name>A0A7J6VFK3_THATH</name>
<evidence type="ECO:0000313" key="3">
    <source>
        <dbReference type="Proteomes" id="UP000554482"/>
    </source>
</evidence>
<dbReference type="GO" id="GO:0043539">
    <property type="term" value="F:protein serine/threonine kinase activator activity"/>
    <property type="evidence" value="ECO:0007669"/>
    <property type="project" value="InterPro"/>
</dbReference>
<comment type="caution">
    <text evidence="2">The sequence shown here is derived from an EMBL/GenBank/DDBJ whole genome shotgun (WGS) entry which is preliminary data.</text>
</comment>
<gene>
    <name evidence="2" type="ORF">FRX31_026507</name>
</gene>
<dbReference type="GO" id="GO:0016301">
    <property type="term" value="F:kinase activity"/>
    <property type="evidence" value="ECO:0007669"/>
    <property type="project" value="UniProtKB-KW"/>
</dbReference>
<evidence type="ECO:0000256" key="1">
    <source>
        <dbReference type="ARBA" id="ARBA00008874"/>
    </source>
</evidence>
<keyword evidence="2" id="KW-0418">Kinase</keyword>
<evidence type="ECO:0000313" key="2">
    <source>
        <dbReference type="EMBL" id="KAF5183906.1"/>
    </source>
</evidence>
<dbReference type="PANTHER" id="PTHR48014:SF10">
    <property type="entry name" value="PROTEIN KINASE SUPERFAMILY PROTEIN"/>
    <property type="match status" value="1"/>
</dbReference>
<reference evidence="2 3" key="1">
    <citation type="submission" date="2020-06" db="EMBL/GenBank/DDBJ databases">
        <title>Transcriptomic and genomic resources for Thalictrum thalictroides and T. hernandezii: Facilitating candidate gene discovery in an emerging model plant lineage.</title>
        <authorList>
            <person name="Arias T."/>
            <person name="Riano-Pachon D.M."/>
            <person name="Di Stilio V.S."/>
        </authorList>
    </citation>
    <scope>NUCLEOTIDE SEQUENCE [LARGE SCALE GENOMIC DNA]</scope>
    <source>
        <strain evidence="3">cv. WT478/WT964</strain>
        <tissue evidence="2">Leaves</tissue>
    </source>
</reference>
<keyword evidence="3" id="KW-1185">Reference proteome</keyword>
<dbReference type="InterPro" id="IPR047173">
    <property type="entry name" value="STRAD_A/B-like"/>
</dbReference>
<dbReference type="OrthoDB" id="248923at2759"/>
<keyword evidence="2" id="KW-0808">Transferase</keyword>
<protein>
    <submittedName>
        <fullName evidence="2">Serine/threonine-protein kinase</fullName>
    </submittedName>
</protein>
<sequence>MEMVAACSKKRPSSKKLLKHHFCKHARQFEYLAKTILDGLPPLGDRFRLMKAKDANFLVQNKANGDKEHLSQSFMEMVAACSKKRPSSKKLLKHHFCKHARQFEYLAKTILDGLPPLGDRFRLMKAKDANFLVQNKANGDKEHLSQ</sequence>